<comment type="caution">
    <text evidence="2">The sequence shown here is derived from an EMBL/GenBank/DDBJ whole genome shotgun (WGS) entry which is preliminary data.</text>
</comment>
<dbReference type="EMBL" id="JAEPBH010000015">
    <property type="protein sequence ID" value="MBK4715176.1"/>
    <property type="molecule type" value="Genomic_DNA"/>
</dbReference>
<feature type="transmembrane region" description="Helical" evidence="1">
    <location>
        <begin position="21"/>
        <end position="40"/>
    </location>
</feature>
<reference evidence="2" key="1">
    <citation type="submission" date="2021-01" db="EMBL/GenBank/DDBJ databases">
        <title>Intestinitalea alba gen. nov., sp. nov., a novel genus of the family Enterobacteriaceae, isolated from the gut of the plastic-eating mealworm Tenebrio molitor L.</title>
        <authorList>
            <person name="Yang Y."/>
        </authorList>
    </citation>
    <scope>NUCLEOTIDE SEQUENCE</scope>
    <source>
        <strain evidence="2">BIT-L3</strain>
    </source>
</reference>
<evidence type="ECO:0000313" key="3">
    <source>
        <dbReference type="Proteomes" id="UP000659047"/>
    </source>
</evidence>
<gene>
    <name evidence="2" type="ORF">JJB97_07515</name>
</gene>
<accession>A0A8K0V3W9</accession>
<dbReference type="Proteomes" id="UP000659047">
    <property type="component" value="Unassembled WGS sequence"/>
</dbReference>
<feature type="transmembrane region" description="Helical" evidence="1">
    <location>
        <begin position="52"/>
        <end position="70"/>
    </location>
</feature>
<protein>
    <submittedName>
        <fullName evidence="2">DUF805 domain-containing protein</fullName>
    </submittedName>
</protein>
<feature type="transmembrane region" description="Helical" evidence="1">
    <location>
        <begin position="82"/>
        <end position="101"/>
    </location>
</feature>
<keyword evidence="1" id="KW-0812">Transmembrane</keyword>
<dbReference type="AlphaFoldDB" id="A0A8K0V3W9"/>
<dbReference type="InterPro" id="IPR008523">
    <property type="entry name" value="DUF805"/>
</dbReference>
<organism evidence="2 3">
    <name type="scientific">Tenebrionibacter intestinalis</name>
    <dbReference type="NCBI Taxonomy" id="2799638"/>
    <lineage>
        <taxon>Bacteria</taxon>
        <taxon>Pseudomonadati</taxon>
        <taxon>Pseudomonadota</taxon>
        <taxon>Gammaproteobacteria</taxon>
        <taxon>Enterobacterales</taxon>
        <taxon>Enterobacteriaceae</taxon>
        <taxon>Tenebrionibacter/Tenebrionicola group</taxon>
        <taxon>Tenebrionibacter</taxon>
    </lineage>
</organism>
<keyword evidence="3" id="KW-1185">Reference proteome</keyword>
<sequence>MNWYLEVLRNYIGFHGRARRAEYWMFIIVNIIFTYVLGTIDRIIGWKLVGDSGVLASLYGVLIFLPWWAVQFRRLHDTDRSAWWLLLILIPFIGWLIIILFNCQRGTQGENRYGPDPLEEPAPHRNINAR</sequence>
<dbReference type="RefSeq" id="WP_238713411.1">
    <property type="nucleotide sequence ID" value="NZ_JAEPBH010000015.1"/>
</dbReference>
<dbReference type="PANTHER" id="PTHR34980">
    <property type="entry name" value="INNER MEMBRANE PROTEIN-RELATED-RELATED"/>
    <property type="match status" value="1"/>
</dbReference>
<keyword evidence="1" id="KW-1133">Transmembrane helix</keyword>
<proteinExistence type="predicted"/>
<evidence type="ECO:0000313" key="2">
    <source>
        <dbReference type="EMBL" id="MBK4715176.1"/>
    </source>
</evidence>
<dbReference type="GO" id="GO:0005886">
    <property type="term" value="C:plasma membrane"/>
    <property type="evidence" value="ECO:0007669"/>
    <property type="project" value="TreeGrafter"/>
</dbReference>
<keyword evidence="1" id="KW-0472">Membrane</keyword>
<dbReference type="Pfam" id="PF05656">
    <property type="entry name" value="DUF805"/>
    <property type="match status" value="1"/>
</dbReference>
<evidence type="ECO:0000256" key="1">
    <source>
        <dbReference type="SAM" id="Phobius"/>
    </source>
</evidence>
<dbReference type="PANTHER" id="PTHR34980:SF2">
    <property type="entry name" value="INNER MEMBRANE PROTEIN YHAH-RELATED"/>
    <property type="match status" value="1"/>
</dbReference>
<name>A0A8K0V3W9_9ENTR</name>